<name>A0A0A9CEX0_ARUDO</name>
<reference evidence="1" key="2">
    <citation type="journal article" date="2015" name="Data Brief">
        <title>Shoot transcriptome of the giant reed, Arundo donax.</title>
        <authorList>
            <person name="Barrero R.A."/>
            <person name="Guerrero F.D."/>
            <person name="Moolhuijzen P."/>
            <person name="Goolsby J.A."/>
            <person name="Tidwell J."/>
            <person name="Bellgard S.E."/>
            <person name="Bellgard M.I."/>
        </authorList>
    </citation>
    <scope>NUCLEOTIDE SEQUENCE</scope>
    <source>
        <tissue evidence="1">Shoot tissue taken approximately 20 cm above the soil surface</tissue>
    </source>
</reference>
<evidence type="ECO:0000313" key="1">
    <source>
        <dbReference type="EMBL" id="JAD73003.1"/>
    </source>
</evidence>
<protein>
    <submittedName>
        <fullName evidence="1">Uncharacterized protein</fullName>
    </submittedName>
</protein>
<reference evidence="1" key="1">
    <citation type="submission" date="2014-09" db="EMBL/GenBank/DDBJ databases">
        <authorList>
            <person name="Magalhaes I.L.F."/>
            <person name="Oliveira U."/>
            <person name="Santos F.R."/>
            <person name="Vidigal T.H.D.A."/>
            <person name="Brescovit A.D."/>
            <person name="Santos A.J."/>
        </authorList>
    </citation>
    <scope>NUCLEOTIDE SEQUENCE</scope>
    <source>
        <tissue evidence="1">Shoot tissue taken approximately 20 cm above the soil surface</tissue>
    </source>
</reference>
<accession>A0A0A9CEX0</accession>
<dbReference type="EMBL" id="GBRH01224892">
    <property type="protein sequence ID" value="JAD73003.1"/>
    <property type="molecule type" value="Transcribed_RNA"/>
</dbReference>
<sequence length="78" mass="8452">MAAQRDGRRAGLGVGLGTGLRFLRFRCGGRRGRGLSGSEEEEEVEGAAVAEALGWWVEATRRRLQWGGASCRSMARES</sequence>
<dbReference type="AlphaFoldDB" id="A0A0A9CEX0"/>
<organism evidence="1">
    <name type="scientific">Arundo donax</name>
    <name type="common">Giant reed</name>
    <name type="synonym">Donax arundinaceus</name>
    <dbReference type="NCBI Taxonomy" id="35708"/>
    <lineage>
        <taxon>Eukaryota</taxon>
        <taxon>Viridiplantae</taxon>
        <taxon>Streptophyta</taxon>
        <taxon>Embryophyta</taxon>
        <taxon>Tracheophyta</taxon>
        <taxon>Spermatophyta</taxon>
        <taxon>Magnoliopsida</taxon>
        <taxon>Liliopsida</taxon>
        <taxon>Poales</taxon>
        <taxon>Poaceae</taxon>
        <taxon>PACMAD clade</taxon>
        <taxon>Arundinoideae</taxon>
        <taxon>Arundineae</taxon>
        <taxon>Arundo</taxon>
    </lineage>
</organism>
<proteinExistence type="predicted"/>